<reference evidence="3" key="1">
    <citation type="submission" date="2010-08" db="EMBL/GenBank/DDBJ databases">
        <title>Genome sequence of Parvularcula bermudensis HTCC2503.</title>
        <authorList>
            <person name="Kang D.-M."/>
            <person name="Oh H.-M."/>
            <person name="Cho J.-C."/>
        </authorList>
    </citation>
    <scope>NUCLEOTIDE SEQUENCE [LARGE SCALE GENOMIC DNA]</scope>
    <source>
        <strain evidence="3">ATCC BAA-594 / HTCC2503 / KCTC 12087</strain>
    </source>
</reference>
<dbReference type="eggNOG" id="COG1762">
    <property type="taxonomic scope" value="Bacteria"/>
</dbReference>
<dbReference type="CDD" id="cd00211">
    <property type="entry name" value="PTS_IIA_fru"/>
    <property type="match status" value="1"/>
</dbReference>
<organism evidence="2 3">
    <name type="scientific">Parvularcula bermudensis (strain ATCC BAA-594 / HTCC2503 / KCTC 12087)</name>
    <dbReference type="NCBI Taxonomy" id="314260"/>
    <lineage>
        <taxon>Bacteria</taxon>
        <taxon>Pseudomonadati</taxon>
        <taxon>Pseudomonadota</taxon>
        <taxon>Alphaproteobacteria</taxon>
        <taxon>Parvularculales</taxon>
        <taxon>Parvularculaceae</taxon>
        <taxon>Parvularcula</taxon>
    </lineage>
</organism>
<dbReference type="Gene3D" id="3.40.930.10">
    <property type="entry name" value="Mannitol-specific EII, Chain A"/>
    <property type="match status" value="1"/>
</dbReference>
<feature type="domain" description="PTS EIIA type-2" evidence="1">
    <location>
        <begin position="7"/>
        <end position="149"/>
    </location>
</feature>
<protein>
    <submittedName>
        <fullName evidence="2">PtsN, PTS system, nitrogen regulatory IIA component</fullName>
    </submittedName>
</protein>
<dbReference type="RefSeq" id="WP_013300314.1">
    <property type="nucleotide sequence ID" value="NC_014414.1"/>
</dbReference>
<dbReference type="PANTHER" id="PTHR47738">
    <property type="entry name" value="PTS SYSTEM FRUCTOSE-LIKE EIIA COMPONENT-RELATED"/>
    <property type="match status" value="1"/>
</dbReference>
<sequence length="155" mass="16724">MANDLSAFLAKEDIILGLNARCKRGALKALADHAARRLDLDADKVFEALMSREQLGSTGIGRGIAIPHAKIALDRLHMTFARVAKPIDFDAVDDEPVDLLFLLLAPEEATTDHLKALARVARLVRPVEAQKSLRGAGSEEGVYGLLTGFLNVRAA</sequence>
<evidence type="ECO:0000313" key="3">
    <source>
        <dbReference type="Proteomes" id="UP000001302"/>
    </source>
</evidence>
<dbReference type="AlphaFoldDB" id="E0THP4"/>
<dbReference type="STRING" id="314260.PB2503_06372"/>
<dbReference type="Proteomes" id="UP000001302">
    <property type="component" value="Chromosome"/>
</dbReference>
<dbReference type="KEGG" id="pbr:PB2503_06372"/>
<accession>E0THP4</accession>
<dbReference type="EMBL" id="CP002156">
    <property type="protein sequence ID" value="ADM09340.1"/>
    <property type="molecule type" value="Genomic_DNA"/>
</dbReference>
<evidence type="ECO:0000313" key="2">
    <source>
        <dbReference type="EMBL" id="ADM09340.1"/>
    </source>
</evidence>
<name>E0THP4_PARBH</name>
<dbReference type="InterPro" id="IPR016152">
    <property type="entry name" value="PTrfase/Anion_transptr"/>
</dbReference>
<dbReference type="Pfam" id="PF00359">
    <property type="entry name" value="PTS_EIIA_2"/>
    <property type="match status" value="1"/>
</dbReference>
<gene>
    <name evidence="2" type="ordered locus">PB2503_06372</name>
</gene>
<dbReference type="HOGENOM" id="CLU_072531_5_2_5"/>
<dbReference type="InterPro" id="IPR051541">
    <property type="entry name" value="PTS_SugarTrans_NitroReg"/>
</dbReference>
<dbReference type="SUPFAM" id="SSF55804">
    <property type="entry name" value="Phoshotransferase/anion transport protein"/>
    <property type="match status" value="1"/>
</dbReference>
<proteinExistence type="predicted"/>
<dbReference type="PANTHER" id="PTHR47738:SF1">
    <property type="entry name" value="NITROGEN REGULATORY PROTEIN"/>
    <property type="match status" value="1"/>
</dbReference>
<evidence type="ECO:0000259" key="1">
    <source>
        <dbReference type="PROSITE" id="PS51094"/>
    </source>
</evidence>
<dbReference type="OrthoDB" id="95460at2"/>
<dbReference type="InterPro" id="IPR002178">
    <property type="entry name" value="PTS_EIIA_type-2_dom"/>
</dbReference>
<keyword evidence="3" id="KW-1185">Reference proteome</keyword>
<dbReference type="PROSITE" id="PS51094">
    <property type="entry name" value="PTS_EIIA_TYPE_2"/>
    <property type="match status" value="1"/>
</dbReference>
<dbReference type="PROSITE" id="PS00372">
    <property type="entry name" value="PTS_EIIA_TYPE_2_HIS"/>
    <property type="match status" value="1"/>
</dbReference>
<dbReference type="GO" id="GO:0030295">
    <property type="term" value="F:protein kinase activator activity"/>
    <property type="evidence" value="ECO:0007669"/>
    <property type="project" value="TreeGrafter"/>
</dbReference>
<reference evidence="2 3" key="2">
    <citation type="journal article" date="2011" name="J. Bacteriol.">
        <title>Complete genome sequence of strain HTCC2503T of Parvularcula bermudensis, the type species of the order "Parvularculales" in the class Alphaproteobacteria.</title>
        <authorList>
            <person name="Oh H.M."/>
            <person name="Kang I."/>
            <person name="Vergin K.L."/>
            <person name="Kang D."/>
            <person name="Rhee K.H."/>
            <person name="Giovannoni S.J."/>
            <person name="Cho J.C."/>
        </authorList>
    </citation>
    <scope>NUCLEOTIDE SEQUENCE [LARGE SCALE GENOMIC DNA]</scope>
    <source>
        <strain evidence="3">ATCC BAA-594 / HTCC2503 / KCTC 12087</strain>
    </source>
</reference>